<dbReference type="InterPro" id="IPR030456">
    <property type="entry name" value="TF_fork_head_CS_2"/>
</dbReference>
<dbReference type="GO" id="GO:0005634">
    <property type="term" value="C:nucleus"/>
    <property type="evidence" value="ECO:0007669"/>
    <property type="project" value="UniProtKB-SubCell"/>
</dbReference>
<dbReference type="GO" id="GO:0000978">
    <property type="term" value="F:RNA polymerase II cis-regulatory region sequence-specific DNA binding"/>
    <property type="evidence" value="ECO:0007669"/>
    <property type="project" value="TreeGrafter"/>
</dbReference>
<comment type="subcellular location">
    <subcellularLocation>
        <location evidence="1 4">Nucleus</location>
    </subcellularLocation>
</comment>
<evidence type="ECO:0000259" key="6">
    <source>
        <dbReference type="PROSITE" id="PS50039"/>
    </source>
</evidence>
<evidence type="ECO:0000256" key="4">
    <source>
        <dbReference type="PROSITE-ProRule" id="PRU00089"/>
    </source>
</evidence>
<dbReference type="SMART" id="SM00339">
    <property type="entry name" value="FH"/>
    <property type="match status" value="1"/>
</dbReference>
<dbReference type="InterPro" id="IPR001766">
    <property type="entry name" value="Fork_head_dom"/>
</dbReference>
<dbReference type="InterPro" id="IPR036388">
    <property type="entry name" value="WH-like_DNA-bd_sf"/>
</dbReference>
<dbReference type="PRINTS" id="PR00053">
    <property type="entry name" value="FORKHEAD"/>
</dbReference>
<evidence type="ECO:0000256" key="1">
    <source>
        <dbReference type="ARBA" id="ARBA00004123"/>
    </source>
</evidence>
<dbReference type="PROSITE" id="PS00657">
    <property type="entry name" value="FORK_HEAD_1"/>
    <property type="match status" value="1"/>
</dbReference>
<dbReference type="Gene3D" id="1.10.10.10">
    <property type="entry name" value="Winged helix-like DNA-binding domain superfamily/Winged helix DNA-binding domain"/>
    <property type="match status" value="1"/>
</dbReference>
<dbReference type="GO" id="GO:0009887">
    <property type="term" value="P:animal organ morphogenesis"/>
    <property type="evidence" value="ECO:0007669"/>
    <property type="project" value="TreeGrafter"/>
</dbReference>
<dbReference type="PANTHER" id="PTHR46262:SF2">
    <property type="entry name" value="FORKHEAD BOX PROTEIN BINIOU"/>
    <property type="match status" value="1"/>
</dbReference>
<keyword evidence="3 4" id="KW-0539">Nucleus</keyword>
<keyword evidence="2 4" id="KW-0238">DNA-binding</keyword>
<keyword evidence="8" id="KW-1185">Reference proteome</keyword>
<feature type="domain" description="Fork-head" evidence="6">
    <location>
        <begin position="56"/>
        <end position="153"/>
    </location>
</feature>
<dbReference type="EMBL" id="CADEPM010000006">
    <property type="protein sequence ID" value="CAB3407538.1"/>
    <property type="molecule type" value="Genomic_DNA"/>
</dbReference>
<dbReference type="SUPFAM" id="SSF46785">
    <property type="entry name" value="Winged helix' DNA-binding domain"/>
    <property type="match status" value="1"/>
</dbReference>
<evidence type="ECO:0000313" key="8">
    <source>
        <dbReference type="Proteomes" id="UP000494206"/>
    </source>
</evidence>
<evidence type="ECO:0000256" key="2">
    <source>
        <dbReference type="ARBA" id="ARBA00023125"/>
    </source>
</evidence>
<dbReference type="PROSITE" id="PS50039">
    <property type="entry name" value="FORK_HEAD_3"/>
    <property type="match status" value="1"/>
</dbReference>
<feature type="region of interest" description="Disordered" evidence="5">
    <location>
        <begin position="175"/>
        <end position="202"/>
    </location>
</feature>
<organism evidence="7 8">
    <name type="scientific">Caenorhabditis bovis</name>
    <dbReference type="NCBI Taxonomy" id="2654633"/>
    <lineage>
        <taxon>Eukaryota</taxon>
        <taxon>Metazoa</taxon>
        <taxon>Ecdysozoa</taxon>
        <taxon>Nematoda</taxon>
        <taxon>Chromadorea</taxon>
        <taxon>Rhabditida</taxon>
        <taxon>Rhabditina</taxon>
        <taxon>Rhabditomorpha</taxon>
        <taxon>Rhabditoidea</taxon>
        <taxon>Rhabditidae</taxon>
        <taxon>Peloderinae</taxon>
        <taxon>Caenorhabditis</taxon>
    </lineage>
</organism>
<evidence type="ECO:0000313" key="7">
    <source>
        <dbReference type="EMBL" id="CAB3407538.1"/>
    </source>
</evidence>
<feature type="compositionally biased region" description="Low complexity" evidence="5">
    <location>
        <begin position="187"/>
        <end position="202"/>
    </location>
</feature>
<dbReference type="Proteomes" id="UP000494206">
    <property type="component" value="Unassembled WGS sequence"/>
</dbReference>
<dbReference type="GO" id="GO:0000981">
    <property type="term" value="F:DNA-binding transcription factor activity, RNA polymerase II-specific"/>
    <property type="evidence" value="ECO:0007669"/>
    <property type="project" value="TreeGrafter"/>
</dbReference>
<feature type="region of interest" description="Disordered" evidence="5">
    <location>
        <begin position="1"/>
        <end position="52"/>
    </location>
</feature>
<feature type="DNA-binding region" description="Fork-head" evidence="4">
    <location>
        <begin position="56"/>
        <end position="153"/>
    </location>
</feature>
<dbReference type="InterPro" id="IPR018122">
    <property type="entry name" value="TF_fork_head_CS_1"/>
</dbReference>
<dbReference type="InterPro" id="IPR051770">
    <property type="entry name" value="Forkhead_box_regulator"/>
</dbReference>
<evidence type="ECO:0000256" key="5">
    <source>
        <dbReference type="SAM" id="MobiDB-lite"/>
    </source>
</evidence>
<evidence type="ECO:0000256" key="3">
    <source>
        <dbReference type="ARBA" id="ARBA00023242"/>
    </source>
</evidence>
<reference evidence="7 8" key="1">
    <citation type="submission" date="2020-04" db="EMBL/GenBank/DDBJ databases">
        <authorList>
            <person name="Laetsch R D."/>
            <person name="Stevens L."/>
            <person name="Kumar S."/>
            <person name="Blaxter L. M."/>
        </authorList>
    </citation>
    <scope>NUCLEOTIDE SEQUENCE [LARGE SCALE GENOMIC DNA]</scope>
</reference>
<dbReference type="Pfam" id="PF00250">
    <property type="entry name" value="Forkhead"/>
    <property type="match status" value="1"/>
</dbReference>
<sequence>MECTSYSLAGSLGPLQMQNLNADEEEFDEEEDEEFPDDSDAGLSRRKGKSKKRQEKPPYSYIALIAMAISKRPDKKATLAEIYSYLQENFEFFRGEYAGWRNSIRHNLSLNECFVKLPKDTGESYRGRKGHKWTISESCEFLLEENGFRRRPRGYKARKRPGFNQFDYVNDYATQEKQQHDAAETTSTINSNASNSSNVSSSLPSIQGALPYTSQPSYLTYATDIPVQWSPQHYDSPSWYYQGQVGLCHEFAMSSPSITPLMTPQVSPYFYPPLGFDEWRPTTTNHNNNNNNGQFLMAGPTANDDAQIDVQFDCKPLL</sequence>
<dbReference type="FunFam" id="1.10.10.10:FF:000071">
    <property type="entry name" value="Forkhead box F1"/>
    <property type="match status" value="1"/>
</dbReference>
<dbReference type="AlphaFoldDB" id="A0A8S1F7C0"/>
<dbReference type="PROSITE" id="PS00658">
    <property type="entry name" value="FORK_HEAD_2"/>
    <property type="match status" value="1"/>
</dbReference>
<accession>A0A8S1F7C0</accession>
<dbReference type="OrthoDB" id="5402974at2759"/>
<proteinExistence type="predicted"/>
<dbReference type="PANTHER" id="PTHR46262">
    <property type="entry name" value="FORKHEAD BOX PROTEIN BINIOU"/>
    <property type="match status" value="1"/>
</dbReference>
<dbReference type="GO" id="GO:0001710">
    <property type="term" value="P:mesodermal cell fate commitment"/>
    <property type="evidence" value="ECO:0007669"/>
    <property type="project" value="UniProtKB-ARBA"/>
</dbReference>
<dbReference type="InterPro" id="IPR036390">
    <property type="entry name" value="WH_DNA-bd_sf"/>
</dbReference>
<gene>
    <name evidence="7" type="ORF">CBOVIS_LOCUS9456</name>
</gene>
<protein>
    <recommendedName>
        <fullName evidence="6">Fork-head domain-containing protein</fullName>
    </recommendedName>
</protein>
<feature type="compositionally biased region" description="Acidic residues" evidence="5">
    <location>
        <begin position="22"/>
        <end position="40"/>
    </location>
</feature>
<name>A0A8S1F7C0_9PELO</name>
<comment type="caution">
    <text evidence="7">The sequence shown here is derived from an EMBL/GenBank/DDBJ whole genome shotgun (WGS) entry which is preliminary data.</text>
</comment>